<name>A0A5M6CEA4_9FLAO</name>
<gene>
    <name evidence="1" type="ORF">F0460_13120</name>
</gene>
<dbReference type="AlphaFoldDB" id="A0A5M6CEA4"/>
<accession>A0A5M6CEA4</accession>
<sequence length="153" mass="17783">MKTFLKDTSPAEAYKMFTDTFSEEILPIMLDEAFVHFTNYSSSLGSKIIEEISVYANQKQTPEFLDALAICHLFNSPKILTDLLATTKLRLAYHEYKIKHTCHLRNNKIITDNKHMYFGYTKTILKHQQLAKKAKQDIHIIESMILLITELKN</sequence>
<keyword evidence="2" id="KW-1185">Reference proteome</keyword>
<proteinExistence type="predicted"/>
<reference evidence="1 2" key="1">
    <citation type="submission" date="2019-09" db="EMBL/GenBank/DDBJ databases">
        <title>Genome sequence and assembly of Flavobacterium sp.</title>
        <authorList>
            <person name="Chhetri G."/>
        </authorList>
    </citation>
    <scope>NUCLEOTIDE SEQUENCE [LARGE SCALE GENOMIC DNA]</scope>
    <source>
        <strain evidence="1 2">SNL9</strain>
    </source>
</reference>
<evidence type="ECO:0000313" key="2">
    <source>
        <dbReference type="Proteomes" id="UP000325141"/>
    </source>
</evidence>
<comment type="caution">
    <text evidence="1">The sequence shown here is derived from an EMBL/GenBank/DDBJ whole genome shotgun (WGS) entry which is preliminary data.</text>
</comment>
<dbReference type="RefSeq" id="WP_150013971.1">
    <property type="nucleotide sequence ID" value="NZ_VWSG01000011.1"/>
</dbReference>
<dbReference type="EMBL" id="VWSG01000011">
    <property type="protein sequence ID" value="KAA5532780.1"/>
    <property type="molecule type" value="Genomic_DNA"/>
</dbReference>
<dbReference type="Proteomes" id="UP000325141">
    <property type="component" value="Unassembled WGS sequence"/>
</dbReference>
<evidence type="ECO:0000313" key="1">
    <source>
        <dbReference type="EMBL" id="KAA5532780.1"/>
    </source>
</evidence>
<organism evidence="1 2">
    <name type="scientific">Paenimyroides baculatum</name>
    <dbReference type="NCBI Taxonomy" id="2608000"/>
    <lineage>
        <taxon>Bacteria</taxon>
        <taxon>Pseudomonadati</taxon>
        <taxon>Bacteroidota</taxon>
        <taxon>Flavobacteriia</taxon>
        <taxon>Flavobacteriales</taxon>
        <taxon>Flavobacteriaceae</taxon>
        <taxon>Paenimyroides</taxon>
    </lineage>
</organism>
<protein>
    <submittedName>
        <fullName evidence="1">Uncharacterized protein</fullName>
    </submittedName>
</protein>